<evidence type="ECO:0000256" key="3">
    <source>
        <dbReference type="ARBA" id="ARBA00022801"/>
    </source>
</evidence>
<dbReference type="InterPro" id="IPR050561">
    <property type="entry name" value="PTP"/>
</dbReference>
<evidence type="ECO:0000256" key="1">
    <source>
        <dbReference type="ARBA" id="ARBA00007315"/>
    </source>
</evidence>
<dbReference type="InterPro" id="IPR029260">
    <property type="entry name" value="DSPn"/>
</dbReference>
<reference evidence="6 7" key="1">
    <citation type="journal article" date="2013" name="BMC Genomics">
        <title>Reconstruction of the lipid metabolism for the microalga Monoraphidium neglectum from its genome sequence reveals characteristics suitable for biofuel production.</title>
        <authorList>
            <person name="Bogen C."/>
            <person name="Al-Dilaimi A."/>
            <person name="Albersmeier A."/>
            <person name="Wichmann J."/>
            <person name="Grundmann M."/>
            <person name="Rupp O."/>
            <person name="Lauersen K.J."/>
            <person name="Blifernez-Klassen O."/>
            <person name="Kalinowski J."/>
            <person name="Goesmann A."/>
            <person name="Mussgnug J.H."/>
            <person name="Kruse O."/>
        </authorList>
    </citation>
    <scope>NUCLEOTIDE SEQUENCE [LARGE SCALE GENOMIC DNA]</scope>
    <source>
        <strain evidence="6 7">SAG 48.87</strain>
    </source>
</reference>
<keyword evidence="7" id="KW-1185">Reference proteome</keyword>
<dbReference type="Gene3D" id="3.90.190.10">
    <property type="entry name" value="Protein tyrosine phosphatase superfamily"/>
    <property type="match status" value="2"/>
</dbReference>
<protein>
    <recommendedName>
        <fullName evidence="2">protein-tyrosine-phosphatase</fullName>
        <ecNumber evidence="2">3.1.3.48</ecNumber>
    </recommendedName>
</protein>
<dbReference type="SUPFAM" id="SSF52799">
    <property type="entry name" value="(Phosphotyrosine protein) phosphatases II"/>
    <property type="match status" value="2"/>
</dbReference>
<sequence length="222" mass="24523">MDGFEQEADKGSKRLYLCCGPQGQQKANAAVLVGAFQVLLMGRAADAAYAPLAALEPFMPFRDASCGVPCFNLQVQPRRRTPDAEQHCLRGLERAVAAGFLDATGGAWRFDAEEYEHYELVENGDLTWIVPGKLAAFSGPAASPNAYVGFRAMVPEDYVDYYHGRGVTAVVRLNKKVYDRCRFTDGGLRHHEMYFPDGSCPSTELLLQFLRVAEQASRQGMM</sequence>
<evidence type="ECO:0000256" key="4">
    <source>
        <dbReference type="ARBA" id="ARBA00022912"/>
    </source>
</evidence>
<name>A0A0D2K8S4_9CHLO</name>
<dbReference type="GeneID" id="25731177"/>
<organism evidence="6 7">
    <name type="scientific">Monoraphidium neglectum</name>
    <dbReference type="NCBI Taxonomy" id="145388"/>
    <lineage>
        <taxon>Eukaryota</taxon>
        <taxon>Viridiplantae</taxon>
        <taxon>Chlorophyta</taxon>
        <taxon>core chlorophytes</taxon>
        <taxon>Chlorophyceae</taxon>
        <taxon>CS clade</taxon>
        <taxon>Sphaeropleales</taxon>
        <taxon>Selenastraceae</taxon>
        <taxon>Monoraphidium</taxon>
    </lineage>
</organism>
<dbReference type="EC" id="3.1.3.48" evidence="2"/>
<dbReference type="Proteomes" id="UP000054498">
    <property type="component" value="Unassembled WGS sequence"/>
</dbReference>
<keyword evidence="3 6" id="KW-0378">Hydrolase</keyword>
<keyword evidence="4" id="KW-0904">Protein phosphatase</keyword>
<comment type="similarity">
    <text evidence="1">Belongs to the protein-tyrosine phosphatase family. Non-receptor class CDC14 subfamily.</text>
</comment>
<dbReference type="STRING" id="145388.A0A0D2K8S4"/>
<dbReference type="PANTHER" id="PTHR23339">
    <property type="entry name" value="TYROSINE SPECIFIC PROTEIN PHOSPHATASE AND DUAL SPECIFICITY PROTEIN PHOSPHATASE"/>
    <property type="match status" value="1"/>
</dbReference>
<evidence type="ECO:0000256" key="2">
    <source>
        <dbReference type="ARBA" id="ARBA00013064"/>
    </source>
</evidence>
<feature type="domain" description="Dual specificity/tyrosine protein phosphatase N-terminal" evidence="5">
    <location>
        <begin position="9"/>
        <end position="76"/>
    </location>
</feature>
<proteinExistence type="inferred from homology"/>
<dbReference type="InterPro" id="IPR029021">
    <property type="entry name" value="Prot-tyrosine_phosphatase-like"/>
</dbReference>
<dbReference type="EMBL" id="KK100354">
    <property type="protein sequence ID" value="KIZ06583.1"/>
    <property type="molecule type" value="Genomic_DNA"/>
</dbReference>
<dbReference type="OrthoDB" id="266663at2759"/>
<evidence type="ECO:0000313" key="6">
    <source>
        <dbReference type="EMBL" id="KIZ06583.1"/>
    </source>
</evidence>
<gene>
    <name evidence="6" type="ORF">MNEG_1369</name>
</gene>
<dbReference type="Pfam" id="PF14671">
    <property type="entry name" value="DSPn"/>
    <property type="match status" value="1"/>
</dbReference>
<dbReference type="AlphaFoldDB" id="A0A0D2K8S4"/>
<dbReference type="GO" id="GO:0004725">
    <property type="term" value="F:protein tyrosine phosphatase activity"/>
    <property type="evidence" value="ECO:0007669"/>
    <property type="project" value="UniProtKB-EC"/>
</dbReference>
<evidence type="ECO:0000313" key="7">
    <source>
        <dbReference type="Proteomes" id="UP000054498"/>
    </source>
</evidence>
<accession>A0A0D2K8S4</accession>
<dbReference type="FunFam" id="3.90.190.10:FF:000006">
    <property type="entry name" value="Dual specificity protein phosphatase CDC14B"/>
    <property type="match status" value="1"/>
</dbReference>
<evidence type="ECO:0000259" key="5">
    <source>
        <dbReference type="Pfam" id="PF14671"/>
    </source>
</evidence>
<dbReference type="RefSeq" id="XP_013905602.1">
    <property type="nucleotide sequence ID" value="XM_014050148.1"/>
</dbReference>
<dbReference type="KEGG" id="mng:MNEG_1369"/>